<feature type="transmembrane region" description="Helical" evidence="9">
    <location>
        <begin position="871"/>
        <end position="895"/>
    </location>
</feature>
<feature type="compositionally biased region" description="Polar residues" evidence="8">
    <location>
        <begin position="152"/>
        <end position="162"/>
    </location>
</feature>
<feature type="compositionally biased region" description="Low complexity" evidence="8">
    <location>
        <begin position="207"/>
        <end position="218"/>
    </location>
</feature>
<keyword evidence="9" id="KW-0472">Membrane</keyword>
<evidence type="ECO:0000256" key="9">
    <source>
        <dbReference type="SAM" id="Phobius"/>
    </source>
</evidence>
<evidence type="ECO:0000256" key="3">
    <source>
        <dbReference type="ARBA" id="ARBA00022640"/>
    </source>
</evidence>
<feature type="transmembrane region" description="Helical" evidence="9">
    <location>
        <begin position="924"/>
        <end position="948"/>
    </location>
</feature>
<evidence type="ECO:0000256" key="6">
    <source>
        <dbReference type="ARBA" id="ARBA00022963"/>
    </source>
</evidence>
<organism evidence="11 12">
    <name type="scientific">Skeletonema marinoi</name>
    <dbReference type="NCBI Taxonomy" id="267567"/>
    <lineage>
        <taxon>Eukaryota</taxon>
        <taxon>Sar</taxon>
        <taxon>Stramenopiles</taxon>
        <taxon>Ochrophyta</taxon>
        <taxon>Bacillariophyta</taxon>
        <taxon>Coscinodiscophyceae</taxon>
        <taxon>Thalassiosirophycidae</taxon>
        <taxon>Thalassiosirales</taxon>
        <taxon>Skeletonemataceae</taxon>
        <taxon>Skeletonema</taxon>
        <taxon>Skeletonema marinoi-dohrnii complex</taxon>
    </lineage>
</organism>
<comment type="subcellular location">
    <subcellularLocation>
        <location evidence="1">Plastid</location>
        <location evidence="1">Chloroplast</location>
    </subcellularLocation>
</comment>
<dbReference type="Pfam" id="PF01764">
    <property type="entry name" value="Lipase_3"/>
    <property type="match status" value="2"/>
</dbReference>
<feature type="transmembrane region" description="Helical" evidence="9">
    <location>
        <begin position="673"/>
        <end position="694"/>
    </location>
</feature>
<feature type="transmembrane region" description="Helical" evidence="9">
    <location>
        <begin position="740"/>
        <end position="761"/>
    </location>
</feature>
<dbReference type="InterPro" id="IPR029058">
    <property type="entry name" value="AB_hydrolase_fold"/>
</dbReference>
<dbReference type="EC" id="3.1.1.-" evidence="11"/>
<feature type="region of interest" description="Disordered" evidence="8">
    <location>
        <begin position="1"/>
        <end position="51"/>
    </location>
</feature>
<dbReference type="Gene3D" id="3.40.50.1820">
    <property type="entry name" value="alpha/beta hydrolase"/>
    <property type="match status" value="1"/>
</dbReference>
<dbReference type="SUPFAM" id="SSF53474">
    <property type="entry name" value="alpha/beta-Hydrolases"/>
    <property type="match status" value="1"/>
</dbReference>
<evidence type="ECO:0000259" key="10">
    <source>
        <dbReference type="Pfam" id="PF01764"/>
    </source>
</evidence>
<dbReference type="EMBL" id="JATAAI010000026">
    <property type="protein sequence ID" value="KAK1737098.1"/>
    <property type="molecule type" value="Genomic_DNA"/>
</dbReference>
<feature type="compositionally biased region" description="Polar residues" evidence="8">
    <location>
        <begin position="219"/>
        <end position="230"/>
    </location>
</feature>
<evidence type="ECO:0000313" key="12">
    <source>
        <dbReference type="Proteomes" id="UP001224775"/>
    </source>
</evidence>
<proteinExistence type="predicted"/>
<dbReference type="GO" id="GO:0004620">
    <property type="term" value="F:phospholipase activity"/>
    <property type="evidence" value="ECO:0007669"/>
    <property type="project" value="UniProtKB-ARBA"/>
</dbReference>
<feature type="compositionally biased region" description="Basic and acidic residues" evidence="8">
    <location>
        <begin position="1"/>
        <end position="16"/>
    </location>
</feature>
<feature type="domain" description="Fungal lipase-type" evidence="10">
    <location>
        <begin position="1479"/>
        <end position="1529"/>
    </location>
</feature>
<comment type="caution">
    <text evidence="11">The sequence shown here is derived from an EMBL/GenBank/DDBJ whole genome shotgun (WGS) entry which is preliminary data.</text>
</comment>
<keyword evidence="5" id="KW-0809">Transit peptide</keyword>
<dbReference type="Proteomes" id="UP001224775">
    <property type="component" value="Unassembled WGS sequence"/>
</dbReference>
<evidence type="ECO:0000256" key="1">
    <source>
        <dbReference type="ARBA" id="ARBA00004229"/>
    </source>
</evidence>
<gene>
    <name evidence="11" type="ORF">QTG54_011965</name>
</gene>
<keyword evidence="9" id="KW-1133">Transmembrane helix</keyword>
<keyword evidence="2" id="KW-0150">Chloroplast</keyword>
<feature type="transmembrane region" description="Helical" evidence="9">
    <location>
        <begin position="309"/>
        <end position="328"/>
    </location>
</feature>
<feature type="compositionally biased region" description="Basic and acidic residues" evidence="8">
    <location>
        <begin position="27"/>
        <end position="39"/>
    </location>
</feature>
<evidence type="ECO:0000256" key="8">
    <source>
        <dbReference type="SAM" id="MobiDB-lite"/>
    </source>
</evidence>
<feature type="compositionally biased region" description="Low complexity" evidence="8">
    <location>
        <begin position="122"/>
        <end position="138"/>
    </location>
</feature>
<keyword evidence="4 11" id="KW-0378">Hydrolase</keyword>
<feature type="domain" description="Fungal lipase-type" evidence="10">
    <location>
        <begin position="1355"/>
        <end position="1427"/>
    </location>
</feature>
<protein>
    <submittedName>
        <fullName evidence="11">Lipase class 3 family protein</fullName>
        <ecNumber evidence="11">3.1.1.-</ecNumber>
    </submittedName>
</protein>
<reference evidence="11" key="1">
    <citation type="submission" date="2023-06" db="EMBL/GenBank/DDBJ databases">
        <title>Survivors Of The Sea: Transcriptome response of Skeletonema marinoi to long-term dormancy.</title>
        <authorList>
            <person name="Pinder M.I.M."/>
            <person name="Kourtchenko O."/>
            <person name="Robertson E.K."/>
            <person name="Larsson T."/>
            <person name="Maumus F."/>
            <person name="Osuna-Cruz C.M."/>
            <person name="Vancaester E."/>
            <person name="Stenow R."/>
            <person name="Vandepoele K."/>
            <person name="Ploug H."/>
            <person name="Bruchert V."/>
            <person name="Godhe A."/>
            <person name="Topel M."/>
        </authorList>
    </citation>
    <scope>NUCLEOTIDE SEQUENCE</scope>
    <source>
        <strain evidence="11">R05AC</strain>
    </source>
</reference>
<keyword evidence="6" id="KW-0442">Lipid degradation</keyword>
<evidence type="ECO:0000256" key="4">
    <source>
        <dbReference type="ARBA" id="ARBA00022801"/>
    </source>
</evidence>
<dbReference type="PANTHER" id="PTHR31403">
    <property type="entry name" value="PHOSPHOLIPASE A1-IBETA2, CHLOROPLASTIC"/>
    <property type="match status" value="1"/>
</dbReference>
<accession>A0AAD9D8Z9</accession>
<dbReference type="PANTHER" id="PTHR31403:SF7">
    <property type="entry name" value="PHOSPHOLIPASE A1-IGAMMA3, CHLOROPLASTIC"/>
    <property type="match status" value="1"/>
</dbReference>
<dbReference type="CDD" id="cd00519">
    <property type="entry name" value="Lipase_3"/>
    <property type="match status" value="1"/>
</dbReference>
<evidence type="ECO:0000256" key="2">
    <source>
        <dbReference type="ARBA" id="ARBA00022528"/>
    </source>
</evidence>
<evidence type="ECO:0000256" key="7">
    <source>
        <dbReference type="ARBA" id="ARBA00023098"/>
    </source>
</evidence>
<dbReference type="InterPro" id="IPR002921">
    <property type="entry name" value="Fungal_lipase-type"/>
</dbReference>
<feature type="region of interest" description="Disordered" evidence="8">
    <location>
        <begin position="113"/>
        <end position="140"/>
    </location>
</feature>
<evidence type="ECO:0000256" key="5">
    <source>
        <dbReference type="ARBA" id="ARBA00022946"/>
    </source>
</evidence>
<dbReference type="GO" id="GO:0016042">
    <property type="term" value="P:lipid catabolic process"/>
    <property type="evidence" value="ECO:0007669"/>
    <property type="project" value="UniProtKB-KW"/>
</dbReference>
<sequence>MKNYWSKEERPAKNPFEEANGSSGNGVHHDANNSSDRRSRSNANGYSFGAPSLPTPTSLFPPWLSSWMVMSPPNYASDDDDDDDSDSFHDCLSKIDTIDDYSISSYEEETTSLLRKSTPQWNNYSTSSSQSNTNLYNSISSSTPLRSNIINQRQHNGDNSSPLHHHDADSSPAPCSPLEQVLSWVSPYYGRGRETKNAPAMADTIPNNGGQQSSNNNNTIPQTPKSTVTNSRKRKANMTPLQRAMSSPALMSMTPMKYHDEQDEDLQQQQQRRSSNIVLKEIDTDFGNYSDDVLHPWTKLILLEELGTAWSWFVLLLPYAFMILAVILDGDSQLKNTTVGPLGGNNTCANVVANGSMPSAFDLSAKGYFPVPFRFDSEASSGACSYPFELREGVGLLAHGMSPEFNATRLSSASSSIPSGKSSIVDGRYRHLMSHGSAFTSGVISDVPATSQSLQGVAKFNDLSNEAVAMVARGSVLVSAIVFQRQRPPGEVAPSQTVLGRTNEISKASMSSDYVEQQWSPVLILNPKQLDMSCTLRRKRHDTSITSIDPSEPIRWDCTSRHIVDAFFALPNTAVLIGGDLRVDVLLSYREPRTSTAGSAWMNEEFATNGIHDDYFSYDSIVDATISDAQKLLSNADVSINHKGLLAEISKKSVYKLEHESSMYENVVEITRIIAFVITVAFLCYWCLSMLAIFEDGTVHNDAVNPLQRFKQTIYYMWKETNESYFWWENPWVTFPERRYLQLLILCLILLQNPLLSYAYFHPWLYSSTRFRCVADSLSGISIQGVLFLWLTLVHGLRYHTAELNRRRFDQYRRVSQLRQATKHIKPPSEVGDDRWAQVKWYYKEYGDFHGGGAAISMALRHKHDTRSDSFLEFIFPKVTLLIIGVISTVTAAVYRFPVSEMAVMTPTTAAYLNPDRFSHDSKVYVISSVVQFIVIEIWCVFIVYTSFVTAERLRREPFLSTRPAQLSFRVLSGILFLGVGFSFTLFSISTMKLLHYTGHSDLSEDGIVYDTSLTGTGESWDSRADFLFRILRLATSQSPYVGTASNIGPGKILYATACSLVAAFIFLPSSHFRTSNREDQSDDETSEIPGKSKQMFAIKDRRLQGRDKRFVVALARNSHTWRVFPLPIRSHSLMSQHTLKEQLNIVGTFQLDGYFNAHMYKFGRGAIYKGKYMPVFCIELACWLLEASWQTYYSPTEYSYDEWAPGKLNIEPMGLKVDHFIDDDESDTHAFVASNISEQVEGEEDSIIVVAFRGTASMSNIATDLTFSQVPLHEKVMSDSPAFSIRPGEQVAVAESAWDMDEATPITIVQDILLNRSASYEPPSDQEQATLLPAAVSHGAKAVIRATPMARQALPCVHEGFQQSYMKVRQQLIEAILSVMKRQVDKAIERSRYAGNEPITLPKIYLTGHSLGGCLSQILALDLASNIEIVIEQPSGTGVAAHEISFKQSLSSLDIDEEAQSDNGDFFDARRHQDDLPKKVTRLRPPIAVYTFGQPRVGNVAFKTLYKQRVPHTYRVVTEGDAFTSMPTLGPLCSGIYRHAGLEVLLEEGCTGNILVGPTVVETLLRFTKVRTSVAAHSLERYRESLESALGSDDLREYYRGHGGKVRHNDQGHYLGSNGAALPSWVTHVKRSRRG</sequence>
<keyword evidence="7" id="KW-0443">Lipid metabolism</keyword>
<evidence type="ECO:0000313" key="11">
    <source>
        <dbReference type="EMBL" id="KAK1737098.1"/>
    </source>
</evidence>
<feature type="region of interest" description="Disordered" evidence="8">
    <location>
        <begin position="152"/>
        <end position="175"/>
    </location>
</feature>
<dbReference type="GO" id="GO:0009507">
    <property type="term" value="C:chloroplast"/>
    <property type="evidence" value="ECO:0007669"/>
    <property type="project" value="UniProtKB-SubCell"/>
</dbReference>
<feature type="region of interest" description="Disordered" evidence="8">
    <location>
        <begin position="198"/>
        <end position="241"/>
    </location>
</feature>
<keyword evidence="12" id="KW-1185">Reference proteome</keyword>
<feature type="transmembrane region" description="Helical" evidence="9">
    <location>
        <begin position="969"/>
        <end position="989"/>
    </location>
</feature>
<name>A0AAD9D8Z9_9STRA</name>
<keyword evidence="3" id="KW-0934">Plastid</keyword>
<keyword evidence="9" id="KW-0812">Transmembrane</keyword>